<protein>
    <submittedName>
        <fullName evidence="1">Uncharacterized protein</fullName>
    </submittedName>
</protein>
<sequence>MKNEEMIKDMIVDAHRRGACDINGKSIKSEDGRMIAMPRIGSGKTYIFKDGEMVLKNG</sequence>
<evidence type="ECO:0000313" key="1">
    <source>
        <dbReference type="EMBL" id="KKL98961.1"/>
    </source>
</evidence>
<accession>A0A0F9H7K8</accession>
<gene>
    <name evidence="1" type="ORF">LCGC14_1819210</name>
</gene>
<dbReference type="AlphaFoldDB" id="A0A0F9H7K8"/>
<comment type="caution">
    <text evidence="1">The sequence shown here is derived from an EMBL/GenBank/DDBJ whole genome shotgun (WGS) entry which is preliminary data.</text>
</comment>
<proteinExistence type="predicted"/>
<organism evidence="1">
    <name type="scientific">marine sediment metagenome</name>
    <dbReference type="NCBI Taxonomy" id="412755"/>
    <lineage>
        <taxon>unclassified sequences</taxon>
        <taxon>metagenomes</taxon>
        <taxon>ecological metagenomes</taxon>
    </lineage>
</organism>
<name>A0A0F9H7K8_9ZZZZ</name>
<dbReference type="EMBL" id="LAZR01017789">
    <property type="protein sequence ID" value="KKL98961.1"/>
    <property type="molecule type" value="Genomic_DNA"/>
</dbReference>
<reference evidence="1" key="1">
    <citation type="journal article" date="2015" name="Nature">
        <title>Complex archaea that bridge the gap between prokaryotes and eukaryotes.</title>
        <authorList>
            <person name="Spang A."/>
            <person name="Saw J.H."/>
            <person name="Jorgensen S.L."/>
            <person name="Zaremba-Niedzwiedzka K."/>
            <person name="Martijn J."/>
            <person name="Lind A.E."/>
            <person name="van Eijk R."/>
            <person name="Schleper C."/>
            <person name="Guy L."/>
            <person name="Ettema T.J."/>
        </authorList>
    </citation>
    <scope>NUCLEOTIDE SEQUENCE</scope>
</reference>